<sequence>MATRWRATGNCCSISTASDDARLIEPLAAAPRRQEALVRAMSPDQIRLRLTVSETPAGQRKGAAEFGALRGAGEIDHALPPGREEFRPCAPAAYDSRQVSTQPIRDRYPIGVRKPG</sequence>
<feature type="region of interest" description="Disordered" evidence="1">
    <location>
        <begin position="72"/>
        <end position="116"/>
    </location>
</feature>
<dbReference type="EMBL" id="JAEPIV010000010">
    <property type="protein sequence ID" value="MBK4720842.1"/>
    <property type="molecule type" value="Genomic_DNA"/>
</dbReference>
<evidence type="ECO:0000313" key="2">
    <source>
        <dbReference type="EMBL" id="MBK4720842.1"/>
    </source>
</evidence>
<reference evidence="2 3" key="1">
    <citation type="submission" date="2021-01" db="EMBL/GenBank/DDBJ databases">
        <title>Azospirillum sp. YIM DDC1 draft genome.</title>
        <authorList>
            <person name="Wang Y.-X."/>
        </authorList>
    </citation>
    <scope>NUCLEOTIDE SEQUENCE [LARGE SCALE GENOMIC DNA]</scope>
    <source>
        <strain evidence="2 3">YIM DDC1</strain>
    </source>
</reference>
<accession>A0ABS1I2A1</accession>
<organism evidence="2 3">
    <name type="scientific">Azospirillum aestuarii</name>
    <dbReference type="NCBI Taxonomy" id="2802052"/>
    <lineage>
        <taxon>Bacteria</taxon>
        <taxon>Pseudomonadati</taxon>
        <taxon>Pseudomonadota</taxon>
        <taxon>Alphaproteobacteria</taxon>
        <taxon>Rhodospirillales</taxon>
        <taxon>Azospirillaceae</taxon>
        <taxon>Azospirillum</taxon>
    </lineage>
</organism>
<evidence type="ECO:0000256" key="1">
    <source>
        <dbReference type="SAM" id="MobiDB-lite"/>
    </source>
</evidence>
<proteinExistence type="predicted"/>
<feature type="compositionally biased region" description="Basic and acidic residues" evidence="1">
    <location>
        <begin position="73"/>
        <end position="87"/>
    </location>
</feature>
<dbReference type="RefSeq" id="WP_200485859.1">
    <property type="nucleotide sequence ID" value="NZ_JAEPIV010000010.1"/>
</dbReference>
<gene>
    <name evidence="2" type="ORF">JJL56_18420</name>
</gene>
<name>A0ABS1I2A1_9PROT</name>
<keyword evidence="3" id="KW-1185">Reference proteome</keyword>
<protein>
    <submittedName>
        <fullName evidence="2">Uncharacterized protein</fullName>
    </submittedName>
</protein>
<evidence type="ECO:0000313" key="3">
    <source>
        <dbReference type="Proteomes" id="UP000654452"/>
    </source>
</evidence>
<dbReference type="Proteomes" id="UP000654452">
    <property type="component" value="Unassembled WGS sequence"/>
</dbReference>
<comment type="caution">
    <text evidence="2">The sequence shown here is derived from an EMBL/GenBank/DDBJ whole genome shotgun (WGS) entry which is preliminary data.</text>
</comment>